<dbReference type="InterPro" id="IPR013656">
    <property type="entry name" value="PAS_4"/>
</dbReference>
<keyword evidence="13" id="KW-0175">Coiled coil</keyword>
<dbReference type="CDD" id="cd00082">
    <property type="entry name" value="HisKA"/>
    <property type="match status" value="1"/>
</dbReference>
<dbReference type="PRINTS" id="PR00344">
    <property type="entry name" value="BCTRLSENSOR"/>
</dbReference>
<dbReference type="PROSITE" id="PS50112">
    <property type="entry name" value="PAS"/>
    <property type="match status" value="1"/>
</dbReference>
<dbReference type="GO" id="GO:0005524">
    <property type="term" value="F:ATP binding"/>
    <property type="evidence" value="ECO:0007669"/>
    <property type="project" value="UniProtKB-KW"/>
</dbReference>
<evidence type="ECO:0000256" key="5">
    <source>
        <dbReference type="ARBA" id="ARBA00022679"/>
    </source>
</evidence>
<feature type="domain" description="HAMP" evidence="18">
    <location>
        <begin position="284"/>
        <end position="337"/>
    </location>
</feature>
<dbReference type="Pfam" id="PF00512">
    <property type="entry name" value="HisKA"/>
    <property type="match status" value="1"/>
</dbReference>
<dbReference type="Pfam" id="PF00672">
    <property type="entry name" value="HAMP"/>
    <property type="match status" value="1"/>
</dbReference>
<dbReference type="PANTHER" id="PTHR45339">
    <property type="entry name" value="HYBRID SIGNAL TRANSDUCTION HISTIDINE KINASE J"/>
    <property type="match status" value="1"/>
</dbReference>
<dbReference type="NCBIfam" id="TIGR00229">
    <property type="entry name" value="sensory_box"/>
    <property type="match status" value="1"/>
</dbReference>
<keyword evidence="8" id="KW-0067">ATP-binding</keyword>
<dbReference type="SMART" id="SM00387">
    <property type="entry name" value="HATPase_c"/>
    <property type="match status" value="1"/>
</dbReference>
<feature type="domain" description="PAS" evidence="17">
    <location>
        <begin position="337"/>
        <end position="407"/>
    </location>
</feature>
<keyword evidence="6" id="KW-0547">Nucleotide-binding</keyword>
<dbReference type="Pfam" id="PF00072">
    <property type="entry name" value="Response_reg"/>
    <property type="match status" value="1"/>
</dbReference>
<dbReference type="SMART" id="SM00091">
    <property type="entry name" value="PAS"/>
    <property type="match status" value="1"/>
</dbReference>
<dbReference type="InterPro" id="IPR036890">
    <property type="entry name" value="HATPase_C_sf"/>
</dbReference>
<evidence type="ECO:0000256" key="8">
    <source>
        <dbReference type="ARBA" id="ARBA00022840"/>
    </source>
</evidence>
<dbReference type="InterPro" id="IPR003660">
    <property type="entry name" value="HAMP_dom"/>
</dbReference>
<dbReference type="InterPro" id="IPR011006">
    <property type="entry name" value="CheY-like_superfamily"/>
</dbReference>
<dbReference type="InterPro" id="IPR003594">
    <property type="entry name" value="HATPase_dom"/>
</dbReference>
<evidence type="ECO:0000256" key="10">
    <source>
        <dbReference type="ARBA" id="ARBA00064003"/>
    </source>
</evidence>
<dbReference type="AlphaFoldDB" id="C6C1H9"/>
<feature type="modified residue" description="4-aspartylphosphate" evidence="12">
    <location>
        <position position="935"/>
    </location>
</feature>
<dbReference type="STRING" id="526222.Desal_3103"/>
<comment type="catalytic activity">
    <reaction evidence="1">
        <text>ATP + protein L-histidine = ADP + protein N-phospho-L-histidine.</text>
        <dbReference type="EC" id="2.7.13.3"/>
    </reaction>
</comment>
<comment type="subcellular location">
    <subcellularLocation>
        <location evidence="2">Membrane</location>
    </subcellularLocation>
</comment>
<dbReference type="CDD" id="cd00130">
    <property type="entry name" value="PAS"/>
    <property type="match status" value="1"/>
</dbReference>
<dbReference type="PROSITE" id="PS50885">
    <property type="entry name" value="HAMP"/>
    <property type="match status" value="1"/>
</dbReference>
<dbReference type="PANTHER" id="PTHR45339:SF1">
    <property type="entry name" value="HYBRID SIGNAL TRANSDUCTION HISTIDINE KINASE J"/>
    <property type="match status" value="1"/>
</dbReference>
<dbReference type="GO" id="GO:0016020">
    <property type="term" value="C:membrane"/>
    <property type="evidence" value="ECO:0007669"/>
    <property type="project" value="UniProtKB-SubCell"/>
</dbReference>
<dbReference type="Pfam" id="PF08448">
    <property type="entry name" value="PAS_4"/>
    <property type="match status" value="1"/>
</dbReference>
<dbReference type="CDD" id="cd16922">
    <property type="entry name" value="HATPase_EvgS-ArcB-TorS-like"/>
    <property type="match status" value="1"/>
</dbReference>
<evidence type="ECO:0000256" key="7">
    <source>
        <dbReference type="ARBA" id="ARBA00022777"/>
    </source>
</evidence>
<dbReference type="InterPro" id="IPR005467">
    <property type="entry name" value="His_kinase_dom"/>
</dbReference>
<dbReference type="SUPFAM" id="SSF55785">
    <property type="entry name" value="PYP-like sensor domain (PAS domain)"/>
    <property type="match status" value="1"/>
</dbReference>
<dbReference type="InterPro" id="IPR001789">
    <property type="entry name" value="Sig_transdc_resp-reg_receiver"/>
</dbReference>
<dbReference type="SMART" id="SM00388">
    <property type="entry name" value="HisKA"/>
    <property type="match status" value="1"/>
</dbReference>
<dbReference type="CDD" id="cd17546">
    <property type="entry name" value="REC_hyHK_CKI1_RcsC-like"/>
    <property type="match status" value="1"/>
</dbReference>
<evidence type="ECO:0000256" key="11">
    <source>
        <dbReference type="ARBA" id="ARBA00068150"/>
    </source>
</evidence>
<name>C6C1H9_MARSD</name>
<accession>C6C1H9</accession>
<feature type="domain" description="Histidine kinase" evidence="15">
    <location>
        <begin position="506"/>
        <end position="727"/>
    </location>
</feature>
<dbReference type="CDD" id="cd06225">
    <property type="entry name" value="HAMP"/>
    <property type="match status" value="1"/>
</dbReference>
<sequence length="1006" mass="112210">MRNTSSYKLSTLVAAAICGMAIVTALAMGGVFSYSYFSTLKNEYHDRVRAEGQEASLELYSFLHRAMARLGELSKDNSIRVAIMMGVDYPLSEKLSEYDQAPLGIDFFVLRKDDGRIFTSSPRPFDEPFIQSALENSPHRCSFCRVGDGDFMTVFSLPIRSRSEIVGSAACLVDFSRSEIVTTFQNSHESRMVLFDQGKAYDLISGEILPLVMGESSENKELINVRIGKEQQGILYRSELVPGLAYFVSDARFNSALKRTFWLLLPLFGVVIGLCIVVSIILSSKLTRPLRVITASAEDISEGQEGDIPDRDSRISEINALGKALSSMLENLRRTRGLEQYQFFFDNVDDLVCITDMDGLFIRVNSGGADFLGYGRDEFLKKTVFELVPPYERESLRGLMNSLFAGNNSLQFECPAVAKSGEIVYTDVRSRRITYHGQDVLLSVVRDVTDRKRDEEELQHYAAELLKAKEIEERNSAHMADTLKKLEEAMTRAEVANRTKSEFLAQMSHEIRTPMNSILGMADMLTDTRLTSEQRNYVSIFRDSGKALLNLIDDILDLSKIESGKLTLEHTKFNIDDLVDEVAGIMSVSAWKKNLIFACHVDPYCPSFFEGDPTRIKQILVNLLSNAIKFTDSGSVVLEISSSPGSQGKTILNMIVRDSGIGISEEKFKDIFENFVQADSSTTRKYGGTGLGLSITRNLVELMNGHIDVRNVSSGGAEFRTDIELGSIDEIEEDSGLIKDAMKDRQVLVVDERGQVRDYICKCLREWGAHCMASGDLNFACVQNESCRSNAELVIVSDLLGEEDGLSEIESIKARLNSENPVLCTLSSSPGVSSNSPEINNIFGVKGSVHWPVTRGGLRKAMLGIYGESSIDAESREETVELKPLRILVVEDSENNRMLLGFFLKDTPFRLRYATNGNEAVNMYRENNFDLVLMDIQMPGKDGLDATREIRAYEWENGYPATPIVALTANAREEDRKDCHKAGCSGFLPKPIKKISLIKEILRHSL</sequence>
<dbReference type="InterPro" id="IPR000014">
    <property type="entry name" value="PAS"/>
</dbReference>
<keyword evidence="14" id="KW-1133">Transmembrane helix</keyword>
<dbReference type="KEGG" id="dsa:Desal_3103"/>
<evidence type="ECO:0000256" key="12">
    <source>
        <dbReference type="PROSITE-ProRule" id="PRU00169"/>
    </source>
</evidence>
<dbReference type="Gene3D" id="1.10.287.130">
    <property type="match status" value="1"/>
</dbReference>
<dbReference type="InterPro" id="IPR004358">
    <property type="entry name" value="Sig_transdc_His_kin-like_C"/>
</dbReference>
<dbReference type="Proteomes" id="UP000002601">
    <property type="component" value="Chromosome"/>
</dbReference>
<feature type="transmembrane region" description="Helical" evidence="14">
    <location>
        <begin position="12"/>
        <end position="37"/>
    </location>
</feature>
<evidence type="ECO:0000259" key="17">
    <source>
        <dbReference type="PROSITE" id="PS50112"/>
    </source>
</evidence>
<evidence type="ECO:0000259" key="16">
    <source>
        <dbReference type="PROSITE" id="PS50110"/>
    </source>
</evidence>
<dbReference type="SMART" id="SM00304">
    <property type="entry name" value="HAMP"/>
    <property type="match status" value="1"/>
</dbReference>
<evidence type="ECO:0000313" key="20">
    <source>
        <dbReference type="Proteomes" id="UP000002601"/>
    </source>
</evidence>
<gene>
    <name evidence="19" type="ordered locus">Desal_3103</name>
</gene>
<keyword evidence="4 12" id="KW-0597">Phosphoprotein</keyword>
<dbReference type="PROSITE" id="PS50110">
    <property type="entry name" value="RESPONSE_REGULATORY"/>
    <property type="match status" value="1"/>
</dbReference>
<dbReference type="SMART" id="SM00448">
    <property type="entry name" value="REC"/>
    <property type="match status" value="1"/>
</dbReference>
<dbReference type="OrthoDB" id="9810730at2"/>
<dbReference type="Gene3D" id="3.40.50.2300">
    <property type="match status" value="1"/>
</dbReference>
<dbReference type="Pfam" id="PF02518">
    <property type="entry name" value="HATPase_c"/>
    <property type="match status" value="1"/>
</dbReference>
<dbReference type="FunFam" id="3.30.565.10:FF:000010">
    <property type="entry name" value="Sensor histidine kinase RcsC"/>
    <property type="match status" value="1"/>
</dbReference>
<keyword evidence="20" id="KW-1185">Reference proteome</keyword>
<keyword evidence="5" id="KW-0808">Transferase</keyword>
<feature type="transmembrane region" description="Helical" evidence="14">
    <location>
        <begin position="261"/>
        <end position="282"/>
    </location>
</feature>
<evidence type="ECO:0000256" key="14">
    <source>
        <dbReference type="SAM" id="Phobius"/>
    </source>
</evidence>
<evidence type="ECO:0000313" key="19">
    <source>
        <dbReference type="EMBL" id="ACS81154.1"/>
    </source>
</evidence>
<dbReference type="EMBL" id="CP001649">
    <property type="protein sequence ID" value="ACS81154.1"/>
    <property type="molecule type" value="Genomic_DNA"/>
</dbReference>
<dbReference type="Gene3D" id="3.30.565.10">
    <property type="entry name" value="Histidine kinase-like ATPase, C-terminal domain"/>
    <property type="match status" value="1"/>
</dbReference>
<evidence type="ECO:0000259" key="15">
    <source>
        <dbReference type="PROSITE" id="PS50109"/>
    </source>
</evidence>
<keyword evidence="9" id="KW-0902">Two-component regulatory system</keyword>
<dbReference type="HOGENOM" id="CLU_011850_0_0_7"/>
<protein>
    <recommendedName>
        <fullName evidence="11">Sensory/regulatory protein RpfC</fullName>
        <ecNumber evidence="3">2.7.13.3</ecNumber>
    </recommendedName>
</protein>
<dbReference type="SUPFAM" id="SSF47384">
    <property type="entry name" value="Homodimeric domain of signal transducing histidine kinase"/>
    <property type="match status" value="1"/>
</dbReference>
<evidence type="ECO:0000256" key="4">
    <source>
        <dbReference type="ARBA" id="ARBA00022553"/>
    </source>
</evidence>
<evidence type="ECO:0000256" key="1">
    <source>
        <dbReference type="ARBA" id="ARBA00000085"/>
    </source>
</evidence>
<dbReference type="Gene3D" id="6.10.340.10">
    <property type="match status" value="1"/>
</dbReference>
<dbReference type="FunFam" id="1.10.287.130:FF:000002">
    <property type="entry name" value="Two-component osmosensing histidine kinase"/>
    <property type="match status" value="1"/>
</dbReference>
<evidence type="ECO:0000256" key="6">
    <source>
        <dbReference type="ARBA" id="ARBA00022741"/>
    </source>
</evidence>
<dbReference type="InterPro" id="IPR035965">
    <property type="entry name" value="PAS-like_dom_sf"/>
</dbReference>
<dbReference type="RefSeq" id="WP_015852970.1">
    <property type="nucleotide sequence ID" value="NC_012881.1"/>
</dbReference>
<dbReference type="PROSITE" id="PS50109">
    <property type="entry name" value="HIS_KIN"/>
    <property type="match status" value="1"/>
</dbReference>
<dbReference type="Gene3D" id="3.30.450.20">
    <property type="entry name" value="PAS domain"/>
    <property type="match status" value="1"/>
</dbReference>
<keyword evidence="14" id="KW-0812">Transmembrane</keyword>
<dbReference type="EC" id="2.7.13.3" evidence="3"/>
<evidence type="ECO:0000256" key="2">
    <source>
        <dbReference type="ARBA" id="ARBA00004370"/>
    </source>
</evidence>
<dbReference type="InterPro" id="IPR036097">
    <property type="entry name" value="HisK_dim/P_sf"/>
</dbReference>
<proteinExistence type="predicted"/>
<evidence type="ECO:0000256" key="3">
    <source>
        <dbReference type="ARBA" id="ARBA00012438"/>
    </source>
</evidence>
<evidence type="ECO:0000256" key="13">
    <source>
        <dbReference type="SAM" id="Coils"/>
    </source>
</evidence>
<keyword evidence="7 19" id="KW-0418">Kinase</keyword>
<dbReference type="InterPro" id="IPR003661">
    <property type="entry name" value="HisK_dim/P_dom"/>
</dbReference>
<feature type="coiled-coil region" evidence="13">
    <location>
        <begin position="451"/>
        <end position="489"/>
    </location>
</feature>
<reference evidence="19 20" key="1">
    <citation type="submission" date="2009-06" db="EMBL/GenBank/DDBJ databases">
        <title>Complete sequence of Desulfovibrio salexigens DSM 2638.</title>
        <authorList>
            <consortium name="US DOE Joint Genome Institute"/>
            <person name="Lucas S."/>
            <person name="Copeland A."/>
            <person name="Lapidus A."/>
            <person name="Glavina del Rio T."/>
            <person name="Tice H."/>
            <person name="Bruce D."/>
            <person name="Goodwin L."/>
            <person name="Pitluck S."/>
            <person name="Munk A.C."/>
            <person name="Brettin T."/>
            <person name="Detter J.C."/>
            <person name="Han C."/>
            <person name="Tapia R."/>
            <person name="Larimer F."/>
            <person name="Land M."/>
            <person name="Hauser L."/>
            <person name="Kyrpides N."/>
            <person name="Anderson I."/>
            <person name="Wall J.D."/>
            <person name="Arkin A.P."/>
            <person name="Dehal P."/>
            <person name="Chivian D."/>
            <person name="Giles B."/>
            <person name="Hazen T.C."/>
        </authorList>
    </citation>
    <scope>NUCLEOTIDE SEQUENCE [LARGE SCALE GENOMIC DNA]</scope>
    <source>
        <strain evidence="20">ATCC 14822 / DSM 2638 / NCIMB 8403 / VKM B-1763</strain>
    </source>
</reference>
<evidence type="ECO:0000256" key="9">
    <source>
        <dbReference type="ARBA" id="ARBA00023012"/>
    </source>
</evidence>
<comment type="subunit">
    <text evidence="10">At low DSF concentrations, interacts with RpfF.</text>
</comment>
<dbReference type="SUPFAM" id="SSF55874">
    <property type="entry name" value="ATPase domain of HSP90 chaperone/DNA topoisomerase II/histidine kinase"/>
    <property type="match status" value="1"/>
</dbReference>
<organism evidence="19 20">
    <name type="scientific">Maridesulfovibrio salexigens (strain ATCC 14822 / DSM 2638 / NCIMB 8403 / VKM B-1763)</name>
    <name type="common">Desulfovibrio salexigens</name>
    <dbReference type="NCBI Taxonomy" id="526222"/>
    <lineage>
        <taxon>Bacteria</taxon>
        <taxon>Pseudomonadati</taxon>
        <taxon>Thermodesulfobacteriota</taxon>
        <taxon>Desulfovibrionia</taxon>
        <taxon>Desulfovibrionales</taxon>
        <taxon>Desulfovibrionaceae</taxon>
        <taxon>Maridesulfovibrio</taxon>
    </lineage>
</organism>
<feature type="domain" description="Response regulatory" evidence="16">
    <location>
        <begin position="886"/>
        <end position="1005"/>
    </location>
</feature>
<keyword evidence="14" id="KW-0472">Membrane</keyword>
<dbReference type="SUPFAM" id="SSF52172">
    <property type="entry name" value="CheY-like"/>
    <property type="match status" value="1"/>
</dbReference>
<evidence type="ECO:0000259" key="18">
    <source>
        <dbReference type="PROSITE" id="PS50885"/>
    </source>
</evidence>
<dbReference type="GO" id="GO:0000155">
    <property type="term" value="F:phosphorelay sensor kinase activity"/>
    <property type="evidence" value="ECO:0007669"/>
    <property type="project" value="InterPro"/>
</dbReference>
<dbReference type="eggNOG" id="COG5002">
    <property type="taxonomic scope" value="Bacteria"/>
</dbReference>